<name>C0N8B1_9GAMM</name>
<dbReference type="EMBL" id="GG657903">
    <property type="protein sequence ID" value="EEF78929.1"/>
    <property type="molecule type" value="Genomic_DNA"/>
</dbReference>
<proteinExistence type="predicted"/>
<dbReference type="SUPFAM" id="SSF56112">
    <property type="entry name" value="Protein kinase-like (PK-like)"/>
    <property type="match status" value="1"/>
</dbReference>
<dbReference type="AlphaFoldDB" id="C0N8B1"/>
<dbReference type="OrthoDB" id="5608035at2"/>
<dbReference type="InterPro" id="IPR002575">
    <property type="entry name" value="Aminoglycoside_PTrfase"/>
</dbReference>
<keyword evidence="3" id="KW-1185">Reference proteome</keyword>
<sequence length="305" mass="35388">MVEKRDSDKAGSNLFQQLKSDSALPELYSAERIPSLFEDSTHQLWRCETADGDMILKRCHRTTVEQSPIWQMMHQLFDVSLPDDLAHFHAIQAMLEKQGVLPIPELIACGGEADDSAAFVLSRVVEGEAIQKKHLTDDLVIQFARQIATLHLKQQTTWGKLFQADKVAEDWPAMLLKTLLRHSRKLRIGEPWLYKVMTQLEQVTPRYFVPIMLDNRWDQYLINDNKITALVDLDAFVIGPPELELVLLEYQLDQKQADVFVQEYQKYLAFPDIASYRLSYRLLLFLMNALGESNLDRWMTSPHRW</sequence>
<organism evidence="2 3">
    <name type="scientific">Methylophaga thiooxydans DMS010</name>
    <dbReference type="NCBI Taxonomy" id="637616"/>
    <lineage>
        <taxon>Bacteria</taxon>
        <taxon>Pseudomonadati</taxon>
        <taxon>Pseudomonadota</taxon>
        <taxon>Gammaproteobacteria</taxon>
        <taxon>Thiotrichales</taxon>
        <taxon>Piscirickettsiaceae</taxon>
        <taxon>Methylophaga</taxon>
    </lineage>
</organism>
<evidence type="ECO:0000313" key="3">
    <source>
        <dbReference type="Proteomes" id="UP000004679"/>
    </source>
</evidence>
<dbReference type="Pfam" id="PF01636">
    <property type="entry name" value="APH"/>
    <property type="match status" value="1"/>
</dbReference>
<dbReference type="InterPro" id="IPR011009">
    <property type="entry name" value="Kinase-like_dom_sf"/>
</dbReference>
<reference evidence="2 3" key="1">
    <citation type="journal article" date="2011" name="J. Bacteriol.">
        <title>Draft genome sequence of the chemolithoheterotrophic, halophilic methylotroph Methylophaga thiooxydans DMS010.</title>
        <authorList>
            <person name="Boden R."/>
            <person name="Ferriera S."/>
            <person name="Johnson J."/>
            <person name="Kelly D.P."/>
            <person name="Murrell J.C."/>
            <person name="Schafer H."/>
        </authorList>
    </citation>
    <scope>NUCLEOTIDE SEQUENCE [LARGE SCALE GENOMIC DNA]</scope>
    <source>
        <strain evidence="2 3">DMS010</strain>
    </source>
</reference>
<dbReference type="Proteomes" id="UP000004679">
    <property type="component" value="Unassembled WGS sequence"/>
</dbReference>
<evidence type="ECO:0000259" key="1">
    <source>
        <dbReference type="Pfam" id="PF01636"/>
    </source>
</evidence>
<feature type="domain" description="Aminoglycoside phosphotransferase" evidence="1">
    <location>
        <begin position="42"/>
        <end position="277"/>
    </location>
</feature>
<gene>
    <name evidence="2" type="ORF">MDMS009_2446</name>
</gene>
<protein>
    <recommendedName>
        <fullName evidence="1">Aminoglycoside phosphotransferase domain-containing protein</fullName>
    </recommendedName>
</protein>
<accession>C0N8B1</accession>
<evidence type="ECO:0000313" key="2">
    <source>
        <dbReference type="EMBL" id="EEF78929.1"/>
    </source>
</evidence>
<dbReference type="HOGENOM" id="CLU_962905_0_0_6"/>
<dbReference type="RefSeq" id="WP_008291887.1">
    <property type="nucleotide sequence ID" value="NZ_GG657903.1"/>
</dbReference>